<protein>
    <submittedName>
        <fullName evidence="5">Rap/ran-GAP protein</fullName>
    </submittedName>
</protein>
<gene>
    <name evidence="5" type="ORF">TELCIR_12582</name>
</gene>
<evidence type="ECO:0000259" key="3">
    <source>
        <dbReference type="PROSITE" id="PS50085"/>
    </source>
</evidence>
<reference evidence="5 6" key="1">
    <citation type="submission" date="2015-09" db="EMBL/GenBank/DDBJ databases">
        <title>Draft genome of the parasitic nematode Teladorsagia circumcincta isolate WARC Sus (inbred).</title>
        <authorList>
            <person name="Mitreva M."/>
        </authorList>
    </citation>
    <scope>NUCLEOTIDE SEQUENCE [LARGE SCALE GENOMIC DNA]</scope>
    <source>
        <strain evidence="5 6">S</strain>
    </source>
</reference>
<evidence type="ECO:0000256" key="1">
    <source>
        <dbReference type="ARBA" id="ARBA00022468"/>
    </source>
</evidence>
<sequence>MMEPAGDACCGATARALDMFNRRGSVIAVVIGGNTPELVSSCTASSSSVIPSDHPSSCSDMETLGSIDPQSDWRPPYPRLIAFHDCLSLASAWSLGLNPSLLDDRPTAHVEYFGVDDELGPIAVSMVRETTERKNDRSGSAIYRMIIRISDLRTMRVAVPEEALSDGGDRSTRPLMRELMEMICPRVSFGCMRPSLQTPRVEEMLMKMDEQPIYTRYKVGIMLCRAGQSTEEHMYNNEHSSSAFDEFLDFIGQRVRLKGWDQYKGGLDTRGDTTGTHSIYCEYQAHEVMFHVSTLLPFTPSNRQQLSRKRHIGNDMVTVVFQEPGALPFSPIAVRIINAENAVHRSKKFATMAARTRREALRDLAENYVGTHQNEGPSRIASRFLGGSVKRRERQNPKPFPANIRGALSWLVDVHDHSVNQRVSCVLGLSQDALVLLERPSGVAIFSTPTHSIIGWANTDMGLKIYYDHGDMLLLRCCTETGTDAELNLLLQRLKAVTKGDEAKEVVLRRARTSDSWGFHVQDEGVVTDVEMYQTAWKASLRQGSRIVEIESLTVATLSFDKISEILSQRDAVRLLLISPANDGSPRRGCEDPHCPAVKGAEQMLTPDAFARQPV</sequence>
<dbReference type="SUPFAM" id="SSF50156">
    <property type="entry name" value="PDZ domain-like"/>
    <property type="match status" value="1"/>
</dbReference>
<evidence type="ECO:0000259" key="4">
    <source>
        <dbReference type="PROSITE" id="PS50106"/>
    </source>
</evidence>
<dbReference type="InterPro" id="IPR035974">
    <property type="entry name" value="Rap/Ran-GAP_sf"/>
</dbReference>
<dbReference type="SUPFAM" id="SSF111347">
    <property type="entry name" value="Rap/Ran-GAP"/>
    <property type="match status" value="1"/>
</dbReference>
<dbReference type="PANTHER" id="PTHR15711">
    <property type="entry name" value="RAP GTPASE-ACTIVATING PROTEIN"/>
    <property type="match status" value="1"/>
</dbReference>
<evidence type="ECO:0000313" key="5">
    <source>
        <dbReference type="EMBL" id="PIO65729.1"/>
    </source>
</evidence>
<dbReference type="GO" id="GO:0005737">
    <property type="term" value="C:cytoplasm"/>
    <property type="evidence" value="ECO:0007669"/>
    <property type="project" value="TreeGrafter"/>
</dbReference>
<proteinExistence type="predicted"/>
<dbReference type="GO" id="GO:0051056">
    <property type="term" value="P:regulation of small GTPase mediated signal transduction"/>
    <property type="evidence" value="ECO:0007669"/>
    <property type="project" value="InterPro"/>
</dbReference>
<organism evidence="5 6">
    <name type="scientific">Teladorsagia circumcincta</name>
    <name type="common">Brown stomach worm</name>
    <name type="synonym">Ostertagia circumcincta</name>
    <dbReference type="NCBI Taxonomy" id="45464"/>
    <lineage>
        <taxon>Eukaryota</taxon>
        <taxon>Metazoa</taxon>
        <taxon>Ecdysozoa</taxon>
        <taxon>Nematoda</taxon>
        <taxon>Chromadorea</taxon>
        <taxon>Rhabditida</taxon>
        <taxon>Rhabditina</taxon>
        <taxon>Rhabditomorpha</taxon>
        <taxon>Strongyloidea</taxon>
        <taxon>Trichostrongylidae</taxon>
        <taxon>Teladorsagia</taxon>
    </lineage>
</organism>
<feature type="non-terminal residue" evidence="5">
    <location>
        <position position="615"/>
    </location>
</feature>
<dbReference type="Proteomes" id="UP000230423">
    <property type="component" value="Unassembled WGS sequence"/>
</dbReference>
<dbReference type="AlphaFoldDB" id="A0A2G9U634"/>
<feature type="domain" description="Rap-GAP" evidence="3">
    <location>
        <begin position="205"/>
        <end position="429"/>
    </location>
</feature>
<dbReference type="EMBL" id="KZ348783">
    <property type="protein sequence ID" value="PIO65729.1"/>
    <property type="molecule type" value="Genomic_DNA"/>
</dbReference>
<dbReference type="Gene3D" id="6.10.140.210">
    <property type="match status" value="1"/>
</dbReference>
<dbReference type="OrthoDB" id="2499658at2759"/>
<feature type="domain" description="PDZ" evidence="4">
    <location>
        <begin position="505"/>
        <end position="582"/>
    </location>
</feature>
<keyword evidence="2" id="KW-0175">Coiled coil</keyword>
<dbReference type="Gene3D" id="2.30.42.10">
    <property type="match status" value="1"/>
</dbReference>
<dbReference type="InterPro" id="IPR000331">
    <property type="entry name" value="Rap/Ran_GAP_dom"/>
</dbReference>
<name>A0A2G9U634_TELCI</name>
<dbReference type="PANTHER" id="PTHR15711:SF22">
    <property type="entry name" value="RAP-GAP DOMAIN-CONTAINING PROTEIN"/>
    <property type="match status" value="1"/>
</dbReference>
<evidence type="ECO:0000256" key="2">
    <source>
        <dbReference type="ARBA" id="ARBA00023054"/>
    </source>
</evidence>
<dbReference type="PROSITE" id="PS50085">
    <property type="entry name" value="RAPGAP"/>
    <property type="match status" value="1"/>
</dbReference>
<dbReference type="Gene3D" id="3.40.50.11210">
    <property type="entry name" value="Rap/Ran-GAP"/>
    <property type="match status" value="1"/>
</dbReference>
<dbReference type="GO" id="GO:0005096">
    <property type="term" value="F:GTPase activator activity"/>
    <property type="evidence" value="ECO:0007669"/>
    <property type="project" value="UniProtKB-KW"/>
</dbReference>
<accession>A0A2G9U634</accession>
<dbReference type="InterPro" id="IPR050989">
    <property type="entry name" value="Rap1_Ran_GAP"/>
</dbReference>
<dbReference type="InterPro" id="IPR036034">
    <property type="entry name" value="PDZ_sf"/>
</dbReference>
<keyword evidence="6" id="KW-1185">Reference proteome</keyword>
<dbReference type="Pfam" id="PF02145">
    <property type="entry name" value="Rap_GAP"/>
    <property type="match status" value="1"/>
</dbReference>
<evidence type="ECO:0000313" key="6">
    <source>
        <dbReference type="Proteomes" id="UP000230423"/>
    </source>
</evidence>
<dbReference type="InterPro" id="IPR001478">
    <property type="entry name" value="PDZ"/>
</dbReference>
<keyword evidence="1" id="KW-0343">GTPase activation</keyword>
<dbReference type="PROSITE" id="PS50106">
    <property type="entry name" value="PDZ"/>
    <property type="match status" value="1"/>
</dbReference>